<evidence type="ECO:0000313" key="2">
    <source>
        <dbReference type="Proteomes" id="UP001140949"/>
    </source>
</evidence>
<sequence length="149" mass="16113">MGKCTCEVSVPLLVYGAVPARTVSVKSCPPHTIFSWSSVHFGLFVRILSAPTLSSSSRTHTPRAPELHETAMTSFDVRNSTPRFFHDAKGVPDVFTTPITADVVQPSVLCARRPYGATRRTAWSAVVYTGGRIVPASDRPRGVLSVEVS</sequence>
<comment type="caution">
    <text evidence="1">The sequence shown here is derived from an EMBL/GenBank/DDBJ whole genome shotgun (WGS) entry which is preliminary data.</text>
</comment>
<proteinExistence type="predicted"/>
<reference evidence="1" key="2">
    <citation type="submission" date="2023-04" db="EMBL/GenBank/DDBJ databases">
        <authorList>
            <person name="Bruccoleri R.E."/>
            <person name="Oakeley E.J."/>
            <person name="Faust A.-M."/>
            <person name="Dessus-Babus S."/>
            <person name="Altorfer M."/>
            <person name="Burckhardt D."/>
            <person name="Oertli M."/>
            <person name="Naumann U."/>
            <person name="Petersen F."/>
            <person name="Wong J."/>
        </authorList>
    </citation>
    <scope>NUCLEOTIDE SEQUENCE</scope>
    <source>
        <strain evidence="1">GSM-AAB239-AS_SAM_17_03QT</strain>
        <tissue evidence="1">Leaf</tissue>
    </source>
</reference>
<keyword evidence="2" id="KW-1185">Reference proteome</keyword>
<dbReference type="Proteomes" id="UP001140949">
    <property type="component" value="Unassembled WGS sequence"/>
</dbReference>
<dbReference type="EMBL" id="JANAVB010009994">
    <property type="protein sequence ID" value="KAJ6839614.1"/>
    <property type="molecule type" value="Genomic_DNA"/>
</dbReference>
<evidence type="ECO:0000313" key="1">
    <source>
        <dbReference type="EMBL" id="KAJ6839614.1"/>
    </source>
</evidence>
<name>A0AAX6HGG9_IRIPA</name>
<reference evidence="1" key="1">
    <citation type="journal article" date="2023" name="GigaByte">
        <title>Genome assembly of the bearded iris, Iris pallida Lam.</title>
        <authorList>
            <person name="Bruccoleri R.E."/>
            <person name="Oakeley E.J."/>
            <person name="Faust A.M.E."/>
            <person name="Altorfer M."/>
            <person name="Dessus-Babus S."/>
            <person name="Burckhardt D."/>
            <person name="Oertli M."/>
            <person name="Naumann U."/>
            <person name="Petersen F."/>
            <person name="Wong J."/>
        </authorList>
    </citation>
    <scope>NUCLEOTIDE SEQUENCE</scope>
    <source>
        <strain evidence="1">GSM-AAB239-AS_SAM_17_03QT</strain>
    </source>
</reference>
<gene>
    <name evidence="1" type="ORF">M6B38_314435</name>
</gene>
<accession>A0AAX6HGG9</accession>
<dbReference type="AlphaFoldDB" id="A0AAX6HGG9"/>
<organism evidence="1 2">
    <name type="scientific">Iris pallida</name>
    <name type="common">Sweet iris</name>
    <dbReference type="NCBI Taxonomy" id="29817"/>
    <lineage>
        <taxon>Eukaryota</taxon>
        <taxon>Viridiplantae</taxon>
        <taxon>Streptophyta</taxon>
        <taxon>Embryophyta</taxon>
        <taxon>Tracheophyta</taxon>
        <taxon>Spermatophyta</taxon>
        <taxon>Magnoliopsida</taxon>
        <taxon>Liliopsida</taxon>
        <taxon>Asparagales</taxon>
        <taxon>Iridaceae</taxon>
        <taxon>Iridoideae</taxon>
        <taxon>Irideae</taxon>
        <taxon>Iris</taxon>
    </lineage>
</organism>
<protein>
    <submittedName>
        <fullName evidence="1">Uncharacterized protein</fullName>
    </submittedName>
</protein>